<name>A0ABQ0M7P3_MYCCL</name>
<gene>
    <name evidence="1" type="ORF">MCHLO_15422</name>
</gene>
<accession>A0ABQ0M7P3</accession>
<sequence length="346" mass="39171">MKQPVDAYAGRRILPAIPKLPPRPDLSHIRIHDATTNEIRDVTDDAAFLTIKTLLEDVVSHLIGSYSAPITILSIFIDIAPFFSGPSVSELSQHTDVIVELLRNRELKFVVRDLGANDEWTLLDGTERNRLEDGMSISADLCATLREDAMTPPYLTAEQRERLHLYHRVMFCLIAMHELVQLLSQMLFSPTFIPPRYHLLLGDGEGNADLGSTFHRNYMGFRLEMWFLPQDAPHPDRLWRVHELVARGSPDSPSKRFILDAAIIQKILQSLQTDVIVHVPRPKESKMVRATSLGNRGGYVRYSLRALQGDEEEDEESSDSDEESARRGYSYKGGFFVVTNGCGRRT</sequence>
<dbReference type="EMBL" id="DF849818">
    <property type="protein sequence ID" value="GAT59079.1"/>
    <property type="molecule type" value="Genomic_DNA"/>
</dbReference>
<keyword evidence="2" id="KW-1185">Reference proteome</keyword>
<reference evidence="1" key="1">
    <citation type="submission" date="2014-09" db="EMBL/GenBank/DDBJ databases">
        <title>Genome sequence of the luminous mushroom Mycena chlorophos for searching fungal bioluminescence genes.</title>
        <authorList>
            <person name="Tanaka Y."/>
            <person name="Kasuga D."/>
            <person name="Oba Y."/>
            <person name="Hase S."/>
            <person name="Sato K."/>
            <person name="Oba Y."/>
            <person name="Sakakibara Y."/>
        </authorList>
    </citation>
    <scope>NUCLEOTIDE SEQUENCE</scope>
</reference>
<evidence type="ECO:0000313" key="2">
    <source>
        <dbReference type="Proteomes" id="UP000815677"/>
    </source>
</evidence>
<organism evidence="1 2">
    <name type="scientific">Mycena chlorophos</name>
    <name type="common">Agaric fungus</name>
    <name type="synonym">Agaricus chlorophos</name>
    <dbReference type="NCBI Taxonomy" id="658473"/>
    <lineage>
        <taxon>Eukaryota</taxon>
        <taxon>Fungi</taxon>
        <taxon>Dikarya</taxon>
        <taxon>Basidiomycota</taxon>
        <taxon>Agaricomycotina</taxon>
        <taxon>Agaricomycetes</taxon>
        <taxon>Agaricomycetidae</taxon>
        <taxon>Agaricales</taxon>
        <taxon>Marasmiineae</taxon>
        <taxon>Mycenaceae</taxon>
        <taxon>Mycena</taxon>
    </lineage>
</organism>
<proteinExistence type="predicted"/>
<protein>
    <submittedName>
        <fullName evidence="1">Uncharacterized protein</fullName>
    </submittedName>
</protein>
<evidence type="ECO:0000313" key="1">
    <source>
        <dbReference type="EMBL" id="GAT59079.1"/>
    </source>
</evidence>
<dbReference type="Proteomes" id="UP000815677">
    <property type="component" value="Unassembled WGS sequence"/>
</dbReference>